<dbReference type="EMBL" id="CAADRP010000036">
    <property type="protein sequence ID" value="VFU22061.1"/>
    <property type="molecule type" value="Genomic_DNA"/>
</dbReference>
<dbReference type="GO" id="GO:0000209">
    <property type="term" value="P:protein polyubiquitination"/>
    <property type="evidence" value="ECO:0007669"/>
    <property type="project" value="TreeGrafter"/>
</dbReference>
<feature type="domain" description="RING-type" evidence="10">
    <location>
        <begin position="31"/>
        <end position="75"/>
    </location>
</feature>
<dbReference type="PROSITE" id="PS50089">
    <property type="entry name" value="ZF_RING_2"/>
    <property type="match status" value="1"/>
</dbReference>
<comment type="catalytic activity">
    <reaction evidence="1">
        <text>S-ubiquitinyl-[E2 ubiquitin-conjugating enzyme]-L-cysteine + [acceptor protein]-L-lysine = [E2 ubiquitin-conjugating enzyme]-L-cysteine + N(6)-ubiquitinyl-[acceptor protein]-L-lysine.</text>
        <dbReference type="EC" id="2.3.2.27"/>
    </reaction>
</comment>
<evidence type="ECO:0000256" key="7">
    <source>
        <dbReference type="ARBA" id="ARBA00023015"/>
    </source>
</evidence>
<dbReference type="GO" id="GO:0008270">
    <property type="term" value="F:zinc ion binding"/>
    <property type="evidence" value="ECO:0007669"/>
    <property type="project" value="UniProtKB-KW"/>
</dbReference>
<accession>A0A6N2K1F2</accession>
<gene>
    <name evidence="11" type="ORF">SVIM_LOCUS19650</name>
</gene>
<dbReference type="GO" id="GO:0061630">
    <property type="term" value="F:ubiquitin protein ligase activity"/>
    <property type="evidence" value="ECO:0007669"/>
    <property type="project" value="UniProtKB-EC"/>
</dbReference>
<evidence type="ECO:0000256" key="8">
    <source>
        <dbReference type="ARBA" id="ARBA00023163"/>
    </source>
</evidence>
<proteinExistence type="predicted"/>
<evidence type="ECO:0000256" key="9">
    <source>
        <dbReference type="PROSITE-ProRule" id="PRU00175"/>
    </source>
</evidence>
<keyword evidence="3" id="KW-0808">Transferase</keyword>
<dbReference type="InterPro" id="IPR017907">
    <property type="entry name" value="Znf_RING_CS"/>
</dbReference>
<keyword evidence="6" id="KW-0862">Zinc</keyword>
<evidence type="ECO:0000256" key="1">
    <source>
        <dbReference type="ARBA" id="ARBA00000900"/>
    </source>
</evidence>
<dbReference type="GO" id="GO:0006513">
    <property type="term" value="P:protein monoubiquitination"/>
    <property type="evidence" value="ECO:0007669"/>
    <property type="project" value="TreeGrafter"/>
</dbReference>
<reference evidence="11" key="1">
    <citation type="submission" date="2019-03" db="EMBL/GenBank/DDBJ databases">
        <authorList>
            <person name="Mank J."/>
            <person name="Almeida P."/>
        </authorList>
    </citation>
    <scope>NUCLEOTIDE SEQUENCE</scope>
    <source>
        <strain evidence="11">78183</strain>
    </source>
</reference>
<dbReference type="InterPro" id="IPR013083">
    <property type="entry name" value="Znf_RING/FYVE/PHD"/>
</dbReference>
<protein>
    <recommendedName>
        <fullName evidence="2">RING-type E3 ubiquitin transferase</fullName>
        <ecNumber evidence="2">2.3.2.27</ecNumber>
    </recommendedName>
</protein>
<dbReference type="PROSITE" id="PS00518">
    <property type="entry name" value="ZF_RING_1"/>
    <property type="match status" value="1"/>
</dbReference>
<dbReference type="Gene3D" id="3.30.40.10">
    <property type="entry name" value="Zinc/RING finger domain, C3HC4 (zinc finger)"/>
    <property type="match status" value="1"/>
</dbReference>
<evidence type="ECO:0000256" key="3">
    <source>
        <dbReference type="ARBA" id="ARBA00022679"/>
    </source>
</evidence>
<dbReference type="PANTHER" id="PTHR46077:SF1">
    <property type="entry name" value="TOP1 BINDING ARGININE_SERINE RICH PROTEIN, E3 UBIQUITIN LIGASE"/>
    <property type="match status" value="1"/>
</dbReference>
<evidence type="ECO:0000256" key="4">
    <source>
        <dbReference type="ARBA" id="ARBA00022723"/>
    </source>
</evidence>
<keyword evidence="7" id="KW-0805">Transcription regulation</keyword>
<keyword evidence="8" id="KW-0804">Transcription</keyword>
<evidence type="ECO:0000256" key="2">
    <source>
        <dbReference type="ARBA" id="ARBA00012483"/>
    </source>
</evidence>
<dbReference type="SUPFAM" id="SSF57850">
    <property type="entry name" value="RING/U-box"/>
    <property type="match status" value="1"/>
</dbReference>
<evidence type="ECO:0000313" key="11">
    <source>
        <dbReference type="EMBL" id="VFU22061.1"/>
    </source>
</evidence>
<dbReference type="InterPro" id="IPR001841">
    <property type="entry name" value="Znf_RING"/>
</dbReference>
<keyword evidence="4" id="KW-0479">Metal-binding</keyword>
<dbReference type="Pfam" id="PF13639">
    <property type="entry name" value="zf-RING_2"/>
    <property type="match status" value="1"/>
</dbReference>
<organism evidence="11">
    <name type="scientific">Salix viminalis</name>
    <name type="common">Common osier</name>
    <name type="synonym">Basket willow</name>
    <dbReference type="NCBI Taxonomy" id="40686"/>
    <lineage>
        <taxon>Eukaryota</taxon>
        <taxon>Viridiplantae</taxon>
        <taxon>Streptophyta</taxon>
        <taxon>Embryophyta</taxon>
        <taxon>Tracheophyta</taxon>
        <taxon>Spermatophyta</taxon>
        <taxon>Magnoliopsida</taxon>
        <taxon>eudicotyledons</taxon>
        <taxon>Gunneridae</taxon>
        <taxon>Pentapetalae</taxon>
        <taxon>rosids</taxon>
        <taxon>fabids</taxon>
        <taxon>Malpighiales</taxon>
        <taxon>Salicaceae</taxon>
        <taxon>Saliceae</taxon>
        <taxon>Salix</taxon>
    </lineage>
</organism>
<dbReference type="EC" id="2.3.2.27" evidence="2"/>
<evidence type="ECO:0000256" key="6">
    <source>
        <dbReference type="ARBA" id="ARBA00022833"/>
    </source>
</evidence>
<evidence type="ECO:0000259" key="10">
    <source>
        <dbReference type="PROSITE" id="PS50089"/>
    </source>
</evidence>
<evidence type="ECO:0000256" key="5">
    <source>
        <dbReference type="ARBA" id="ARBA00022771"/>
    </source>
</evidence>
<name>A0A6N2K1F2_SALVM</name>
<dbReference type="SMART" id="SM00184">
    <property type="entry name" value="RING"/>
    <property type="match status" value="1"/>
</dbReference>
<dbReference type="AlphaFoldDB" id="A0A6N2K1F2"/>
<keyword evidence="5 9" id="KW-0863">Zinc-finger</keyword>
<dbReference type="PANTHER" id="PTHR46077">
    <property type="entry name" value="E3 UBIQUITIN-PROTEIN LIGASE TOPORS"/>
    <property type="match status" value="1"/>
</dbReference>
<sequence>MESSSSRRSKRQGHEKFLTKAILPAIRGQSCPICLKDFDGEDYRRLAVIGVCLHAYCLDCIRKWSDIKRKCPLCNLEFNYWFCRISLSSRNFSTEKLPVVKEGRRAKPLDILSSMQRAGLNVANRRSRPLPWRRRFGQPLPGSVGSDVIAQRKLQWRASIYNRRLHAVHISSRNCLKQIISRNCCMKQRILHRIEPWIQRELQAILEDPDPSVIVHLASSLFIASLERRSDVQSDPPGDEDHFLQPLQRFLHGWTNMFWHELRCFAESSLTMETYDTGAQLVAGGRTSQIMWVKMMLKWRVKFDGDAMLRILPAVKVGAEFSRKGYRNDVLPSMMAHRIEWFPIGWKLKMNF</sequence>